<dbReference type="PROSITE" id="PS00175">
    <property type="entry name" value="PG_MUTASE"/>
    <property type="match status" value="1"/>
</dbReference>
<dbReference type="InterPro" id="IPR029033">
    <property type="entry name" value="His_PPase_superfam"/>
</dbReference>
<dbReference type="EMBL" id="PDDV01000013">
    <property type="protein sequence ID" value="PEH72913.1"/>
    <property type="molecule type" value="Genomic_DNA"/>
</dbReference>
<dbReference type="GO" id="GO:0006094">
    <property type="term" value="P:gluconeogenesis"/>
    <property type="evidence" value="ECO:0007669"/>
    <property type="project" value="UniProtKB-KW"/>
</dbReference>
<dbReference type="EC" id="3.1.3.73" evidence="5"/>
<evidence type="ECO:0000256" key="5">
    <source>
        <dbReference type="NCBIfam" id="TIGR03162"/>
    </source>
</evidence>
<feature type="binding site" evidence="6">
    <location>
        <position position="57"/>
    </location>
    <ligand>
        <name>substrate</name>
    </ligand>
</feature>
<comment type="caution">
    <text evidence="7">The sequence shown here is derived from an EMBL/GenBank/DDBJ whole genome shotgun (WGS) entry which is preliminary data.</text>
</comment>
<dbReference type="OrthoDB" id="9781415at2"/>
<dbReference type="RefSeq" id="WP_098143254.1">
    <property type="nucleotide sequence ID" value="NZ_PDDV01000013.1"/>
</dbReference>
<keyword evidence="4" id="KW-0413">Isomerase</keyword>
<dbReference type="STRING" id="636.AAW15_09150"/>
<name>A0A2A7U3V4_EDWTA</name>
<evidence type="ECO:0000313" key="7">
    <source>
        <dbReference type="EMBL" id="PEH72913.1"/>
    </source>
</evidence>
<organism evidence="7 8">
    <name type="scientific">Edwardsiella tarda</name>
    <dbReference type="NCBI Taxonomy" id="636"/>
    <lineage>
        <taxon>Bacteria</taxon>
        <taxon>Pseudomonadati</taxon>
        <taxon>Pseudomonadota</taxon>
        <taxon>Gammaproteobacteria</taxon>
        <taxon>Enterobacterales</taxon>
        <taxon>Hafniaceae</taxon>
        <taxon>Edwardsiella</taxon>
    </lineage>
</organism>
<dbReference type="InterPro" id="IPR001345">
    <property type="entry name" value="PG/BPGM_mutase_AS"/>
</dbReference>
<sequence>MELYLVRHGQTQANLDGVYCGRSNLPLTAQGQLQAQAVASQLQGVAFDVAYASRLLRTQQTLRPIIGEQGAFHVHAGLDEMDFGDWELRHHRDLAREQSAAYQAWCDDWRHAAPPQGESFTAFSARVTATLDELVVRHAGQRVLLVAHQGVLALLCAHLLGMAADQMWHFTFAQGCHSLISIDHDFALLRRLNDRGVG</sequence>
<evidence type="ECO:0000313" key="8">
    <source>
        <dbReference type="Proteomes" id="UP000219788"/>
    </source>
</evidence>
<dbReference type="Gene3D" id="3.40.50.1240">
    <property type="entry name" value="Phosphoglycerate mutase-like"/>
    <property type="match status" value="1"/>
</dbReference>
<evidence type="ECO:0000256" key="3">
    <source>
        <dbReference type="ARBA" id="ARBA00023152"/>
    </source>
</evidence>
<comment type="similarity">
    <text evidence="1">Belongs to the phosphoglycerate mutase family. BPG-dependent PGAM subfamily.</text>
</comment>
<keyword evidence="2" id="KW-0312">Gluconeogenesis</keyword>
<proteinExistence type="inferred from homology"/>
<dbReference type="GO" id="GO:0009236">
    <property type="term" value="P:cobalamin biosynthetic process"/>
    <property type="evidence" value="ECO:0007669"/>
    <property type="project" value="UniProtKB-UniRule"/>
</dbReference>
<dbReference type="InterPro" id="IPR005952">
    <property type="entry name" value="Phosphogly_mut1"/>
</dbReference>
<dbReference type="InterPro" id="IPR017578">
    <property type="entry name" value="Ribazole_CobC"/>
</dbReference>
<dbReference type="SUPFAM" id="SSF53254">
    <property type="entry name" value="Phosphoglycerate mutase-like"/>
    <property type="match status" value="1"/>
</dbReference>
<dbReference type="GO" id="GO:0006096">
    <property type="term" value="P:glycolytic process"/>
    <property type="evidence" value="ECO:0007669"/>
    <property type="project" value="UniProtKB-KW"/>
</dbReference>
<dbReference type="InterPro" id="IPR013078">
    <property type="entry name" value="His_Pase_superF_clade-1"/>
</dbReference>
<gene>
    <name evidence="7" type="ORF">CRM76_13695</name>
</gene>
<dbReference type="PIRSF" id="PIRSF000709">
    <property type="entry name" value="6PFK_2-Ptase"/>
    <property type="match status" value="1"/>
</dbReference>
<dbReference type="NCBIfam" id="NF011580">
    <property type="entry name" value="PRK15004.1"/>
    <property type="match status" value="1"/>
</dbReference>
<dbReference type="SMART" id="SM00855">
    <property type="entry name" value="PGAM"/>
    <property type="match status" value="1"/>
</dbReference>
<accession>A0A2A7U3V4</accession>
<dbReference type="GO" id="GO:0016868">
    <property type="term" value="F:intramolecular phosphotransferase activity"/>
    <property type="evidence" value="ECO:0007669"/>
    <property type="project" value="InterPro"/>
</dbReference>
<dbReference type="PANTHER" id="PTHR11931">
    <property type="entry name" value="PHOSPHOGLYCERATE MUTASE"/>
    <property type="match status" value="1"/>
</dbReference>
<dbReference type="GO" id="GO:0043755">
    <property type="term" value="F:alpha-ribazole phosphatase activity"/>
    <property type="evidence" value="ECO:0007669"/>
    <property type="project" value="UniProtKB-UniRule"/>
</dbReference>
<evidence type="ECO:0000256" key="2">
    <source>
        <dbReference type="ARBA" id="ARBA00022432"/>
    </source>
</evidence>
<evidence type="ECO:0000256" key="6">
    <source>
        <dbReference type="PIRSR" id="PIRSR613078-2"/>
    </source>
</evidence>
<evidence type="ECO:0000256" key="4">
    <source>
        <dbReference type="ARBA" id="ARBA00023235"/>
    </source>
</evidence>
<reference evidence="8" key="1">
    <citation type="submission" date="2017-09" db="EMBL/GenBank/DDBJ databases">
        <title>FDA dAtabase for Regulatory Grade micrObial Sequences (FDA-ARGOS): Supporting development and validation of Infectious Disease Dx tests.</title>
        <authorList>
            <person name="Goldberg B."/>
            <person name="Campos J."/>
            <person name="Tallon L."/>
            <person name="Sadzewicz L."/>
            <person name="Ott S."/>
            <person name="Zhao X."/>
            <person name="Nagaraj S."/>
            <person name="Vavikolanu K."/>
            <person name="Aluvathingal J."/>
            <person name="Nadendla S."/>
            <person name="Geyer C."/>
            <person name="Sichtig H."/>
        </authorList>
    </citation>
    <scope>NUCLEOTIDE SEQUENCE [LARGE SCALE GENOMIC DNA]</scope>
    <source>
        <strain evidence="8">FDAARGOS_370</strain>
    </source>
</reference>
<dbReference type="CDD" id="cd07067">
    <property type="entry name" value="HP_PGM_like"/>
    <property type="match status" value="1"/>
</dbReference>
<dbReference type="AlphaFoldDB" id="A0A2A7U3V4"/>
<evidence type="ECO:0000256" key="1">
    <source>
        <dbReference type="ARBA" id="ARBA00006717"/>
    </source>
</evidence>
<keyword evidence="3" id="KW-0324">Glycolysis</keyword>
<protein>
    <recommendedName>
        <fullName evidence="5">Alpha-ribazole phosphatase</fullName>
        <ecNumber evidence="5">3.1.3.73</ecNumber>
    </recommendedName>
</protein>
<dbReference type="NCBIfam" id="TIGR03162">
    <property type="entry name" value="ribazole_cobC"/>
    <property type="match status" value="1"/>
</dbReference>
<dbReference type="Proteomes" id="UP000219788">
    <property type="component" value="Unassembled WGS sequence"/>
</dbReference>
<dbReference type="Pfam" id="PF00300">
    <property type="entry name" value="His_Phos_1"/>
    <property type="match status" value="1"/>
</dbReference>
<feature type="binding site" evidence="6">
    <location>
        <begin position="7"/>
        <end position="14"/>
    </location>
    <ligand>
        <name>substrate</name>
    </ligand>
</feature>